<dbReference type="SUPFAM" id="SSF51445">
    <property type="entry name" value="(Trans)glycosidases"/>
    <property type="match status" value="1"/>
</dbReference>
<dbReference type="InterPro" id="IPR008979">
    <property type="entry name" value="Galactose-bd-like_sf"/>
</dbReference>
<dbReference type="InterPro" id="IPR006103">
    <property type="entry name" value="Glyco_hydro_2_cat"/>
</dbReference>
<accession>A0ABR9PBR7</accession>
<dbReference type="SMART" id="SM01038">
    <property type="entry name" value="Bgal_small_N"/>
    <property type="match status" value="1"/>
</dbReference>
<evidence type="ECO:0000256" key="1">
    <source>
        <dbReference type="ARBA" id="ARBA00001412"/>
    </source>
</evidence>
<evidence type="ECO:0000313" key="10">
    <source>
        <dbReference type="EMBL" id="MBE3001278.1"/>
    </source>
</evidence>
<dbReference type="Pfam" id="PF16353">
    <property type="entry name" value="LacZ_4"/>
    <property type="match status" value="1"/>
</dbReference>
<dbReference type="InterPro" id="IPR013783">
    <property type="entry name" value="Ig-like_fold"/>
</dbReference>
<gene>
    <name evidence="10" type="ORF">IDM40_21655</name>
</gene>
<evidence type="ECO:0000256" key="7">
    <source>
        <dbReference type="ARBA" id="ARBA00032230"/>
    </source>
</evidence>
<dbReference type="Gene3D" id="3.20.20.80">
    <property type="entry name" value="Glycosidases"/>
    <property type="match status" value="1"/>
</dbReference>
<dbReference type="InterPro" id="IPR023232">
    <property type="entry name" value="Glyco_hydro_2_AS"/>
</dbReference>
<dbReference type="InterPro" id="IPR014718">
    <property type="entry name" value="GH-type_carb-bd"/>
</dbReference>
<dbReference type="Gene3D" id="2.70.98.10">
    <property type="match status" value="1"/>
</dbReference>
<reference evidence="10 11" key="1">
    <citation type="submission" date="2020-09" db="EMBL/GenBank/DDBJ databases">
        <title>Diversity and distribution of actinomycetes associated with coral in the coast of Hainan.</title>
        <authorList>
            <person name="Li F."/>
        </authorList>
    </citation>
    <scope>NUCLEOTIDE SEQUENCE [LARGE SCALE GENOMIC DNA]</scope>
    <source>
        <strain evidence="10 11">HNM0947</strain>
    </source>
</reference>
<dbReference type="Pfam" id="PF02929">
    <property type="entry name" value="Bgal_small_N"/>
    <property type="match status" value="1"/>
</dbReference>
<dbReference type="EC" id="3.2.1.23" evidence="3"/>
<dbReference type="Gene3D" id="2.60.40.10">
    <property type="entry name" value="Immunoglobulins"/>
    <property type="match status" value="2"/>
</dbReference>
<dbReference type="PRINTS" id="PR00132">
    <property type="entry name" value="GLHYDRLASE2"/>
</dbReference>
<dbReference type="PANTHER" id="PTHR46323">
    <property type="entry name" value="BETA-GALACTOSIDASE"/>
    <property type="match status" value="1"/>
</dbReference>
<dbReference type="InterPro" id="IPR006104">
    <property type="entry name" value="Glyco_hydro_2_N"/>
</dbReference>
<dbReference type="InterPro" id="IPR036156">
    <property type="entry name" value="Beta-gal/glucu_dom_sf"/>
</dbReference>
<dbReference type="EMBL" id="JADBGI010000022">
    <property type="protein sequence ID" value="MBE3001278.1"/>
    <property type="molecule type" value="Genomic_DNA"/>
</dbReference>
<dbReference type="Proteomes" id="UP000806528">
    <property type="component" value="Unassembled WGS sequence"/>
</dbReference>
<dbReference type="Pfam" id="PF02837">
    <property type="entry name" value="Glyco_hydro_2_N"/>
    <property type="match status" value="1"/>
</dbReference>
<dbReference type="PROSITE" id="PS00608">
    <property type="entry name" value="GLYCOSYL_HYDROL_F2_2"/>
    <property type="match status" value="1"/>
</dbReference>
<dbReference type="InterPro" id="IPR050347">
    <property type="entry name" value="Bact_Beta-galactosidase"/>
</dbReference>
<comment type="caution">
    <text evidence="10">The sequence shown here is derived from an EMBL/GenBank/DDBJ whole genome shotgun (WGS) entry which is preliminary data.</text>
</comment>
<name>A0ABR9PBR7_9ACTN</name>
<evidence type="ECO:0000256" key="6">
    <source>
        <dbReference type="ARBA" id="ARBA00023295"/>
    </source>
</evidence>
<keyword evidence="11" id="KW-1185">Reference proteome</keyword>
<dbReference type="SUPFAM" id="SSF49785">
    <property type="entry name" value="Galactose-binding domain-like"/>
    <property type="match status" value="1"/>
</dbReference>
<dbReference type="PANTHER" id="PTHR46323:SF2">
    <property type="entry name" value="BETA-GALACTOSIDASE"/>
    <property type="match status" value="1"/>
</dbReference>
<evidence type="ECO:0000256" key="8">
    <source>
        <dbReference type="SAM" id="MobiDB-lite"/>
    </source>
</evidence>
<dbReference type="InterPro" id="IPR006101">
    <property type="entry name" value="Glyco_hydro_2"/>
</dbReference>
<evidence type="ECO:0000256" key="5">
    <source>
        <dbReference type="ARBA" id="ARBA00022801"/>
    </source>
</evidence>
<evidence type="ECO:0000313" key="11">
    <source>
        <dbReference type="Proteomes" id="UP000806528"/>
    </source>
</evidence>
<comment type="similarity">
    <text evidence="2">Belongs to the glycosyl hydrolase 2 family.</text>
</comment>
<dbReference type="Pfam" id="PF02836">
    <property type="entry name" value="Glyco_hydro_2_C"/>
    <property type="match status" value="1"/>
</dbReference>
<keyword evidence="6" id="KW-0326">Glycosidase</keyword>
<dbReference type="InterPro" id="IPR017853">
    <property type="entry name" value="GH"/>
</dbReference>
<dbReference type="SUPFAM" id="SSF49303">
    <property type="entry name" value="beta-Galactosidase/glucuronidase domain"/>
    <property type="match status" value="2"/>
</dbReference>
<dbReference type="InterPro" id="IPR032312">
    <property type="entry name" value="LacZ_4"/>
</dbReference>
<dbReference type="InterPro" id="IPR004199">
    <property type="entry name" value="B-gal_small/dom_5"/>
</dbReference>
<evidence type="ECO:0000259" key="9">
    <source>
        <dbReference type="SMART" id="SM01038"/>
    </source>
</evidence>
<organism evidence="10 11">
    <name type="scientific">Nocardiopsis coralli</name>
    <dbReference type="NCBI Taxonomy" id="2772213"/>
    <lineage>
        <taxon>Bacteria</taxon>
        <taxon>Bacillati</taxon>
        <taxon>Actinomycetota</taxon>
        <taxon>Actinomycetes</taxon>
        <taxon>Streptosporangiales</taxon>
        <taxon>Nocardiopsidaceae</taxon>
        <taxon>Nocardiopsis</taxon>
    </lineage>
</organism>
<feature type="domain" description="Beta galactosidase small chain/" evidence="9">
    <location>
        <begin position="699"/>
        <end position="961"/>
    </location>
</feature>
<protein>
    <recommendedName>
        <fullName evidence="4">Beta-galactosidase</fullName>
        <ecNumber evidence="3">3.2.1.23</ecNumber>
    </recommendedName>
    <alternativeName>
        <fullName evidence="7">Lactase</fullName>
    </alternativeName>
</protein>
<dbReference type="SUPFAM" id="SSF74650">
    <property type="entry name" value="Galactose mutarotase-like"/>
    <property type="match status" value="1"/>
</dbReference>
<keyword evidence="5" id="KW-0378">Hydrolase</keyword>
<proteinExistence type="inferred from homology"/>
<comment type="catalytic activity">
    <reaction evidence="1">
        <text>Hydrolysis of terminal non-reducing beta-D-galactose residues in beta-D-galactosides.</text>
        <dbReference type="EC" id="3.2.1.23"/>
    </reaction>
</comment>
<evidence type="ECO:0000256" key="3">
    <source>
        <dbReference type="ARBA" id="ARBA00012756"/>
    </source>
</evidence>
<dbReference type="InterPro" id="IPR011013">
    <property type="entry name" value="Gal_mutarotase_sf_dom"/>
</dbReference>
<evidence type="ECO:0000256" key="4">
    <source>
        <dbReference type="ARBA" id="ARBA00013303"/>
    </source>
</evidence>
<dbReference type="RefSeq" id="WP_193123866.1">
    <property type="nucleotide sequence ID" value="NZ_JADBGI010000022.1"/>
</dbReference>
<evidence type="ECO:0000256" key="2">
    <source>
        <dbReference type="ARBA" id="ARBA00007401"/>
    </source>
</evidence>
<feature type="region of interest" description="Disordered" evidence="8">
    <location>
        <begin position="1"/>
        <end position="24"/>
    </location>
</feature>
<dbReference type="Gene3D" id="2.60.120.260">
    <property type="entry name" value="Galactose-binding domain-like"/>
    <property type="match status" value="1"/>
</dbReference>
<sequence length="965" mass="106029">MTSDLEGFAPSAGARPPRARLDSDAPALDLDGTWRFRYLPEVPADHDGFADPGLDDSGWDEFPVPSHWQLHGYGAPAYTNVHYPFPVDPPFVPDENPTGEYRRTFDLPPDWPEGGAVLRFDGADSFLRVWLNGTELGFSTGSRLVAEFDAGHLLRPGRNVLAARVHQWSAASYLEDQDMWWLSGLFRGVTLQHRPAEGIEDLTVVAGYDHTTGTGTLRVDTPGSAPVRIDLPELGLHGAATGTVHEVGPVEPWSAESPRLYAAEAASAGERVRLRIGFRSVAVENGRLMANGRPLLLRGVNRHEWHPDHGRAVPPETMRADVLAMKQHNVDAVRTSHYPPHPSFLDLCDELGLWVVDECDLETHGFEAVEWRDNPSDDPRWREAYLDRIRRTVARDRNHPSVIMWSLGNEAGRGENLRAMADWVHEHDPTRPVHYEGDPDSSYVDVYSRMYAPHAEVEEIGRCGEPATEDPSADAHRRGLPFVLCEYAHAMGAGPGGLAEYQRLFERYPRLAGGFVWEWFDHGIRRREDDGTEWFAYGGDFGEVLHDGSFVADGLVLPDRAPSPGLTALAATFAPVRVEVDAGAGVVRAENLRTFADTSDLAVHWEAAEEGVVLERGTLPVPVLAPGERSETELPQVRGAAVGQVWMTVSVRAARDLPWAEEGHEVAWGQGLLTEAEPGPEPAAHHPVTEGRHVRLGPGVFDARTGRLLEVAGLGAEGVRLGVWRAPTDNDEGTHGFPLAPFWRAVGLDRMVERRRSVEAGHEALQLRTRLAPAARDLGLEVSYRWSAAGSTLWLDLEARAVGEWPCPLPRVGLDLALPGFLDTVEWFGRGPGEAFRDMDQGVRVGRFTDTVAGLQTPYLRPQENGVRLGTRWLELRGADGAGLRIRDGGGAGEGFAFTARRWDDHALDAARHPHELAAEDRLHLRLDADHHGSGSASCGPGVLPEHQLTPGTHRLRVGFSRLPG</sequence>